<evidence type="ECO:0000313" key="1">
    <source>
        <dbReference type="EMBL" id="ARQ19353.1"/>
    </source>
</evidence>
<dbReference type="InterPro" id="IPR031607">
    <property type="entry name" value="T4SS_CagC"/>
</dbReference>
<gene>
    <name evidence="1" type="primary">tsrB</name>
</gene>
<name>A0A1X4JG71_ENTFC</name>
<dbReference type="RefSeq" id="WP_000713503.1">
    <property type="nucleotide sequence ID" value="NZ_AP027223.1"/>
</dbReference>
<reference evidence="1" key="1">
    <citation type="submission" date="2017-02" db="EMBL/GenBank/DDBJ databases">
        <title>Novel Multiresistance cfr-Encoding Plasmids in Linezolid-Resistant Methicillin-Resistant Staphylococcus epidermidis and Vancomycin-Resistant Enterococcus faecium (VRE): First Report of the Co-location of cfr and optrA in VRE.</title>
        <authorList>
            <person name="Lazaris A."/>
            <person name="Coleman D.C."/>
            <person name="Kearns A."/>
            <person name="Pichon B."/>
            <person name="Kinnevey P.M."/>
            <person name="O'Connell B."/>
            <person name="Brennan G.I."/>
            <person name="Shore A.C."/>
        </authorList>
    </citation>
    <scope>NUCLEOTIDE SEQUENCE</scope>
    <source>
        <strain evidence="1">F120805</strain>
        <plasmid evidence="1">unnamed</plasmid>
    </source>
</reference>
<dbReference type="GeneID" id="301216872"/>
<dbReference type="AlphaFoldDB" id="A0A1X4JG71"/>
<protein>
    <submittedName>
        <fullName evidence="1">TsrB</fullName>
    </submittedName>
</protein>
<dbReference type="EMBL" id="KY579372">
    <property type="protein sequence ID" value="ARQ19353.1"/>
    <property type="molecule type" value="Genomic_DNA"/>
</dbReference>
<sequence>MKKFIKDTKFKLGSAVVALGTLFITDPVFAATDPQAKLVQAGNTIKGVLTALIVVVGGIACAKIVIKYLPSIDDPQEKNTMYKALGTALLVTALGGALVWLVPWAYGLLA</sequence>
<geneLocation type="plasmid" evidence="1">
    <name>unnamed</name>
</geneLocation>
<dbReference type="Pfam" id="PF16943">
    <property type="entry name" value="T4SS_CagC"/>
    <property type="match status" value="1"/>
</dbReference>
<keyword evidence="1" id="KW-0614">Plasmid</keyword>
<proteinExistence type="predicted"/>
<organism evidence="1">
    <name type="scientific">Enterococcus faecium</name>
    <name type="common">Streptococcus faecium</name>
    <dbReference type="NCBI Taxonomy" id="1352"/>
    <lineage>
        <taxon>Bacteria</taxon>
        <taxon>Bacillati</taxon>
        <taxon>Bacillota</taxon>
        <taxon>Bacilli</taxon>
        <taxon>Lactobacillales</taxon>
        <taxon>Enterococcaceae</taxon>
        <taxon>Enterococcus</taxon>
    </lineage>
</organism>
<accession>A0A1X4JG71</accession>